<gene>
    <name evidence="2" type="ORF">H0H81_011159</name>
</gene>
<feature type="chain" id="PRO_5040138767" evidence="1">
    <location>
        <begin position="21"/>
        <end position="61"/>
    </location>
</feature>
<name>A0A9P7FR43_9AGAR</name>
<evidence type="ECO:0000313" key="3">
    <source>
        <dbReference type="Proteomes" id="UP000717328"/>
    </source>
</evidence>
<evidence type="ECO:0000256" key="1">
    <source>
        <dbReference type="SAM" id="SignalP"/>
    </source>
</evidence>
<comment type="caution">
    <text evidence="2">The sequence shown here is derived from an EMBL/GenBank/DDBJ whole genome shotgun (WGS) entry which is preliminary data.</text>
</comment>
<reference evidence="2" key="1">
    <citation type="submission" date="2021-02" db="EMBL/GenBank/DDBJ databases">
        <authorList>
            <person name="Nieuwenhuis M."/>
            <person name="Van De Peppel L.J.J."/>
        </authorList>
    </citation>
    <scope>NUCLEOTIDE SEQUENCE</scope>
    <source>
        <strain evidence="2">D49</strain>
    </source>
</reference>
<evidence type="ECO:0000313" key="2">
    <source>
        <dbReference type="EMBL" id="KAG5635464.1"/>
    </source>
</evidence>
<dbReference type="EMBL" id="JABCKI010006085">
    <property type="protein sequence ID" value="KAG5635464.1"/>
    <property type="molecule type" value="Genomic_DNA"/>
</dbReference>
<keyword evidence="3" id="KW-1185">Reference proteome</keyword>
<proteinExistence type="predicted"/>
<feature type="signal peptide" evidence="1">
    <location>
        <begin position="1"/>
        <end position="20"/>
    </location>
</feature>
<reference evidence="2" key="2">
    <citation type="submission" date="2021-10" db="EMBL/GenBank/DDBJ databases">
        <title>Phylogenomics reveals ancestral predisposition of the termite-cultivated fungus Termitomyces towards a domesticated lifestyle.</title>
        <authorList>
            <person name="Auxier B."/>
            <person name="Grum-Grzhimaylo A."/>
            <person name="Cardenas M.E."/>
            <person name="Lodge J.D."/>
            <person name="Laessoe T."/>
            <person name="Pedersen O."/>
            <person name="Smith M.E."/>
            <person name="Kuyper T.W."/>
            <person name="Franco-Molano E.A."/>
            <person name="Baroni T.J."/>
            <person name="Aanen D.K."/>
        </authorList>
    </citation>
    <scope>NUCLEOTIDE SEQUENCE</scope>
    <source>
        <strain evidence="2">D49</strain>
    </source>
</reference>
<dbReference type="AlphaFoldDB" id="A0A9P7FR43"/>
<keyword evidence="1" id="KW-0732">Signal</keyword>
<protein>
    <submittedName>
        <fullName evidence="2">Uncharacterized protein</fullName>
    </submittedName>
</protein>
<sequence>MLSKFIHAVTALLAVSSITATPVTGDTAAADDAVLKAERIFHTLVDKAPFLVDRTSTIVWT</sequence>
<organism evidence="2 3">
    <name type="scientific">Sphagnurus paluster</name>
    <dbReference type="NCBI Taxonomy" id="117069"/>
    <lineage>
        <taxon>Eukaryota</taxon>
        <taxon>Fungi</taxon>
        <taxon>Dikarya</taxon>
        <taxon>Basidiomycota</taxon>
        <taxon>Agaricomycotina</taxon>
        <taxon>Agaricomycetes</taxon>
        <taxon>Agaricomycetidae</taxon>
        <taxon>Agaricales</taxon>
        <taxon>Tricholomatineae</taxon>
        <taxon>Lyophyllaceae</taxon>
        <taxon>Sphagnurus</taxon>
    </lineage>
</organism>
<accession>A0A9P7FR43</accession>
<dbReference type="Proteomes" id="UP000717328">
    <property type="component" value="Unassembled WGS sequence"/>
</dbReference>